<accession>G2KMX1</accession>
<keyword evidence="2" id="KW-1185">Reference proteome</keyword>
<protein>
    <submittedName>
        <fullName evidence="1">Uncharacterized protein</fullName>
    </submittedName>
</protein>
<name>G2KMX1_MICAA</name>
<proteinExistence type="predicted"/>
<dbReference type="KEGG" id="mai:MICA_566"/>
<dbReference type="EMBL" id="CP002382">
    <property type="protein sequence ID" value="AEP08903.1"/>
    <property type="molecule type" value="Genomic_DNA"/>
</dbReference>
<dbReference type="AlphaFoldDB" id="G2KMX1"/>
<evidence type="ECO:0000313" key="1">
    <source>
        <dbReference type="EMBL" id="AEP08903.1"/>
    </source>
</evidence>
<sequence length="84" mass="9565">MKVFLHCSNKEETNYPYNDVVIMESLPRVGEYISVQKDDDGDIDGFFEVKGVIHCVDYGDDSEWDVDVFATETDKTMADIKFGS</sequence>
<gene>
    <name evidence="1" type="ordered locus">MICA_566</name>
</gene>
<reference evidence="1 2" key="1">
    <citation type="journal article" date="2011" name="BMC Genomics">
        <title>Genomic insights into an obligate epibiotic bacterial predator: Micavibrio aeruginosavorus ARL-13.</title>
        <authorList>
            <person name="Wang Z."/>
            <person name="Kadouri D."/>
            <person name="Wu M."/>
        </authorList>
    </citation>
    <scope>NUCLEOTIDE SEQUENCE [LARGE SCALE GENOMIC DNA]</scope>
    <source>
        <strain evidence="1 2">ARL-13</strain>
    </source>
</reference>
<dbReference type="RefSeq" id="WP_014102126.1">
    <property type="nucleotide sequence ID" value="NC_016026.1"/>
</dbReference>
<evidence type="ECO:0000313" key="2">
    <source>
        <dbReference type="Proteomes" id="UP000009286"/>
    </source>
</evidence>
<dbReference type="HOGENOM" id="CLU_2523781_0_0_5"/>
<organism evidence="1 2">
    <name type="scientific">Micavibrio aeruginosavorus (strain ARL-13)</name>
    <dbReference type="NCBI Taxonomy" id="856793"/>
    <lineage>
        <taxon>Bacteria</taxon>
        <taxon>Pseudomonadati</taxon>
        <taxon>Bdellovibrionota</taxon>
        <taxon>Bdellovibrionia</taxon>
        <taxon>Bdellovibrionales</taxon>
        <taxon>Pseudobdellovibrionaceae</taxon>
        <taxon>Micavibrio</taxon>
    </lineage>
</organism>
<dbReference type="Proteomes" id="UP000009286">
    <property type="component" value="Chromosome"/>
</dbReference>